<comment type="similarity">
    <text evidence="11">Belongs to the monovalent cation:proton antiporter 2 (CPA2) transporter (TC 2.A.37) family. CHX (TC 2.A.37.4) subfamily.</text>
</comment>
<evidence type="ECO:0000259" key="15">
    <source>
        <dbReference type="Pfam" id="PF23259"/>
    </source>
</evidence>
<name>A0A1E5UUX8_9POAL</name>
<dbReference type="PANTHER" id="PTHR32468:SF19">
    <property type="entry name" value="OS09G0545000 PROTEIN"/>
    <property type="match status" value="1"/>
</dbReference>
<keyword evidence="8 13" id="KW-1133">Transmembrane helix</keyword>
<dbReference type="Pfam" id="PF00999">
    <property type="entry name" value="Na_H_Exchanger"/>
    <property type="match status" value="1"/>
</dbReference>
<accession>A0A1E5UUX8</accession>
<evidence type="ECO:0000256" key="9">
    <source>
        <dbReference type="ARBA" id="ARBA00023065"/>
    </source>
</evidence>
<gene>
    <name evidence="16" type="ORF">BAE44_0022366</name>
</gene>
<evidence type="ECO:0000256" key="4">
    <source>
        <dbReference type="ARBA" id="ARBA00022448"/>
    </source>
</evidence>
<dbReference type="PANTHER" id="PTHR32468">
    <property type="entry name" value="CATION/H + ANTIPORTER"/>
    <property type="match status" value="1"/>
</dbReference>
<feature type="transmembrane region" description="Helical" evidence="13">
    <location>
        <begin position="304"/>
        <end position="321"/>
    </location>
</feature>
<keyword evidence="5" id="KW-0633">Potassium transport</keyword>
<reference evidence="16 17" key="1">
    <citation type="submission" date="2016-09" db="EMBL/GenBank/DDBJ databases">
        <title>The draft genome of Dichanthelium oligosanthes: A C3 panicoid grass species.</title>
        <authorList>
            <person name="Studer A.J."/>
            <person name="Schnable J.C."/>
            <person name="Brutnell T.P."/>
        </authorList>
    </citation>
    <scope>NUCLEOTIDE SEQUENCE [LARGE SCALE GENOMIC DNA]</scope>
    <source>
        <strain evidence="17">cv. Kellogg 1175</strain>
        <tissue evidence="16">Leaf</tissue>
    </source>
</reference>
<dbReference type="Pfam" id="PF23259">
    <property type="entry name" value="CHX17_C"/>
    <property type="match status" value="1"/>
</dbReference>
<feature type="transmembrane region" description="Helical" evidence="13">
    <location>
        <begin position="221"/>
        <end position="241"/>
    </location>
</feature>
<evidence type="ECO:0000256" key="3">
    <source>
        <dbReference type="ARBA" id="ARBA00004141"/>
    </source>
</evidence>
<protein>
    <submittedName>
        <fullName evidence="16">Cation/H(+) antiporter 15</fullName>
    </submittedName>
</protein>
<feature type="transmembrane region" description="Helical" evidence="13">
    <location>
        <begin position="114"/>
        <end position="136"/>
    </location>
</feature>
<evidence type="ECO:0000256" key="8">
    <source>
        <dbReference type="ARBA" id="ARBA00022989"/>
    </source>
</evidence>
<dbReference type="EMBL" id="LWDX02062516">
    <property type="protein sequence ID" value="OEL16614.1"/>
    <property type="molecule type" value="Genomic_DNA"/>
</dbReference>
<feature type="transmembrane region" description="Helical" evidence="13">
    <location>
        <begin position="327"/>
        <end position="347"/>
    </location>
</feature>
<dbReference type="InterPro" id="IPR050794">
    <property type="entry name" value="CPA2_transporter"/>
</dbReference>
<evidence type="ECO:0000313" key="17">
    <source>
        <dbReference type="Proteomes" id="UP000095767"/>
    </source>
</evidence>
<evidence type="ECO:0000256" key="2">
    <source>
        <dbReference type="ARBA" id="ARBA00004119"/>
    </source>
</evidence>
<keyword evidence="9" id="KW-0406">Ion transport</keyword>
<feature type="transmembrane region" description="Helical" evidence="13">
    <location>
        <begin position="398"/>
        <end position="421"/>
    </location>
</feature>
<dbReference type="FunFam" id="1.20.1530.20:FF:000019">
    <property type="entry name" value="Cation/H(+) antiporter 1"/>
    <property type="match status" value="1"/>
</dbReference>
<feature type="transmembrane region" description="Helical" evidence="13">
    <location>
        <begin position="182"/>
        <end position="201"/>
    </location>
</feature>
<feature type="domain" description="Cation/H+ exchanger transmembrane" evidence="14">
    <location>
        <begin position="31"/>
        <end position="422"/>
    </location>
</feature>
<feature type="domain" description="Cation/H(+) antiporter C-terminal" evidence="15">
    <location>
        <begin position="636"/>
        <end position="794"/>
    </location>
</feature>
<dbReference type="GO" id="GO:0006813">
    <property type="term" value="P:potassium ion transport"/>
    <property type="evidence" value="ECO:0007669"/>
    <property type="project" value="UniProtKB-KW"/>
</dbReference>
<dbReference type="AlphaFoldDB" id="A0A1E5UUX8"/>
<evidence type="ECO:0000256" key="6">
    <source>
        <dbReference type="ARBA" id="ARBA00022692"/>
    </source>
</evidence>
<comment type="subcellular location">
    <subcellularLocation>
        <location evidence="3">Membrane</location>
        <topology evidence="3">Multi-pass membrane protein</topology>
    </subcellularLocation>
    <subcellularLocation>
        <location evidence="2">Plastid</location>
        <location evidence="2">Chloroplast envelope</location>
    </subcellularLocation>
</comment>
<sequence>MARRIDCDSDSTVQNVALDTLFLIVFQSAVVIALGKFIHLGLRRHNLPSATSQILAGIVVGSLGLHDVIVHVDVENAEDTYGQYVSEVRIFYMFYVGLEADVAALWNDIRRATIFTYASVATCLLLAAFVSGGMYGSMMHTPVRSPELLAAVLMLSLADTASVDVSRMAGEMGLAATPSGRLVVATAIATNIICIVGEGVFSCMKMASSRTPGTSAPQRLGLGILALLKAGVAVLLLRPVVGFINRRNAGRHRVGNWELLLLLVAVSYIGNFPQRVGFDGMPVSLLLGLAFPREGPVARSVMDALAYPLHALALPFYFGAMGMRLNFSAMSGAILVPAILLTLLGLIGKCLGTMGAARFLKMPAADALRFGVLLNLKGHVNMIDMSFASSEGIWAEQALMAMVVGSMISTIMAGPVFAVVFRKEKEAYECSRQALERMAPDQELRMLACVHGARGTPGMLCLLELLASKPRAQPAIHVLHFFDVARKHAGPKQYHGRIQDSEHKHMSRRKDATTQVNWAVDVFTCATDLVIRQVDAGDRGSAVNAKTVGRWTENVRPGILLLPYHKEQHYDGTMVCRREDRRQLNVEVLERAPCTTAILADRPFRRSGTSFQLPTKISTSTEAAENQGDEKVTTHVAAVFLGGPDDREAVALACRLAKNESVCLTVVRFVLREKTHEHDRVATAIPDVDGEVSVVVHDPDEVCMWAFQREYVAKERAAYAEKAVTVPMDVVEALRGFAGEYALVVAGRGGRQPAELLVGLEGWAECAQVGPVGEILASDQSLDMGSVLVVQQKTAPPFHLNLPAAAPTPAT</sequence>
<evidence type="ECO:0000256" key="13">
    <source>
        <dbReference type="SAM" id="Phobius"/>
    </source>
</evidence>
<evidence type="ECO:0000259" key="14">
    <source>
        <dbReference type="Pfam" id="PF00999"/>
    </source>
</evidence>
<comment type="caution">
    <text evidence="16">The sequence shown here is derived from an EMBL/GenBank/DDBJ whole genome shotgun (WGS) entry which is preliminary data.</text>
</comment>
<evidence type="ECO:0000256" key="12">
    <source>
        <dbReference type="ARBA" id="ARBA00054890"/>
    </source>
</evidence>
<evidence type="ECO:0000256" key="7">
    <source>
        <dbReference type="ARBA" id="ARBA00022958"/>
    </source>
</evidence>
<comment type="function">
    <text evidence="1">May function as sodium-coupled metabolite transporter across the chloroplast envelope.</text>
</comment>
<organism evidence="16 17">
    <name type="scientific">Dichanthelium oligosanthes</name>
    <dbReference type="NCBI Taxonomy" id="888268"/>
    <lineage>
        <taxon>Eukaryota</taxon>
        <taxon>Viridiplantae</taxon>
        <taxon>Streptophyta</taxon>
        <taxon>Embryophyta</taxon>
        <taxon>Tracheophyta</taxon>
        <taxon>Spermatophyta</taxon>
        <taxon>Magnoliopsida</taxon>
        <taxon>Liliopsida</taxon>
        <taxon>Poales</taxon>
        <taxon>Poaceae</taxon>
        <taxon>PACMAD clade</taxon>
        <taxon>Panicoideae</taxon>
        <taxon>Panicodae</taxon>
        <taxon>Paniceae</taxon>
        <taxon>Dichantheliinae</taxon>
        <taxon>Dichanthelium</taxon>
    </lineage>
</organism>
<dbReference type="GO" id="GO:1902600">
    <property type="term" value="P:proton transmembrane transport"/>
    <property type="evidence" value="ECO:0007669"/>
    <property type="project" value="InterPro"/>
</dbReference>
<dbReference type="Proteomes" id="UP000095767">
    <property type="component" value="Unassembled WGS sequence"/>
</dbReference>
<evidence type="ECO:0000256" key="10">
    <source>
        <dbReference type="ARBA" id="ARBA00023136"/>
    </source>
</evidence>
<keyword evidence="7" id="KW-0630">Potassium</keyword>
<dbReference type="Gene3D" id="1.20.1530.20">
    <property type="match status" value="1"/>
</dbReference>
<evidence type="ECO:0000256" key="5">
    <source>
        <dbReference type="ARBA" id="ARBA00022538"/>
    </source>
</evidence>
<dbReference type="InterPro" id="IPR006153">
    <property type="entry name" value="Cation/H_exchanger_TM"/>
</dbReference>
<evidence type="ECO:0000256" key="11">
    <source>
        <dbReference type="ARBA" id="ARBA00038341"/>
    </source>
</evidence>
<keyword evidence="6 13" id="KW-0812">Transmembrane</keyword>
<keyword evidence="4" id="KW-0813">Transport</keyword>
<dbReference type="InterPro" id="IPR057290">
    <property type="entry name" value="CHX17_C"/>
</dbReference>
<dbReference type="GO" id="GO:0009941">
    <property type="term" value="C:chloroplast envelope"/>
    <property type="evidence" value="ECO:0007669"/>
    <property type="project" value="UniProtKB-SubCell"/>
</dbReference>
<keyword evidence="10 13" id="KW-0472">Membrane</keyword>
<keyword evidence="17" id="KW-1185">Reference proteome</keyword>
<dbReference type="GO" id="GO:0012505">
    <property type="term" value="C:endomembrane system"/>
    <property type="evidence" value="ECO:0007669"/>
    <property type="project" value="TreeGrafter"/>
</dbReference>
<dbReference type="GO" id="GO:0006885">
    <property type="term" value="P:regulation of pH"/>
    <property type="evidence" value="ECO:0007669"/>
    <property type="project" value="TreeGrafter"/>
</dbReference>
<evidence type="ECO:0000256" key="1">
    <source>
        <dbReference type="ARBA" id="ARBA00003198"/>
    </source>
</evidence>
<dbReference type="GO" id="GO:0016020">
    <property type="term" value="C:membrane"/>
    <property type="evidence" value="ECO:0007669"/>
    <property type="project" value="UniProtKB-SubCell"/>
</dbReference>
<proteinExistence type="inferred from homology"/>
<feature type="transmembrane region" description="Helical" evidence="13">
    <location>
        <begin position="253"/>
        <end position="270"/>
    </location>
</feature>
<feature type="transmembrane region" description="Helical" evidence="13">
    <location>
        <begin position="20"/>
        <end position="42"/>
    </location>
</feature>
<dbReference type="OrthoDB" id="671744at2759"/>
<comment type="function">
    <text evidence="12">May operate as a cation/H(+) antiporter.</text>
</comment>
<dbReference type="GO" id="GO:0015297">
    <property type="term" value="F:antiporter activity"/>
    <property type="evidence" value="ECO:0007669"/>
    <property type="project" value="InterPro"/>
</dbReference>
<evidence type="ECO:0000313" key="16">
    <source>
        <dbReference type="EMBL" id="OEL16614.1"/>
    </source>
</evidence>
<dbReference type="InterPro" id="IPR038770">
    <property type="entry name" value="Na+/solute_symporter_sf"/>
</dbReference>